<comment type="caution">
    <text evidence="1">The sequence shown here is derived from an EMBL/GenBank/DDBJ whole genome shotgun (WGS) entry which is preliminary data.</text>
</comment>
<protein>
    <submittedName>
        <fullName evidence="1">Uncharacterized protein</fullName>
    </submittedName>
</protein>
<evidence type="ECO:0000313" key="1">
    <source>
        <dbReference type="EMBL" id="KAK3711376.1"/>
    </source>
</evidence>
<name>A0ACC3N8R2_9PEZI</name>
<accession>A0ACC3N8R2</accession>
<dbReference type="Proteomes" id="UP001281147">
    <property type="component" value="Unassembled WGS sequence"/>
</dbReference>
<keyword evidence="2" id="KW-1185">Reference proteome</keyword>
<organism evidence="1 2">
    <name type="scientific">Vermiconidia calcicola</name>
    <dbReference type="NCBI Taxonomy" id="1690605"/>
    <lineage>
        <taxon>Eukaryota</taxon>
        <taxon>Fungi</taxon>
        <taxon>Dikarya</taxon>
        <taxon>Ascomycota</taxon>
        <taxon>Pezizomycotina</taxon>
        <taxon>Dothideomycetes</taxon>
        <taxon>Dothideomycetidae</taxon>
        <taxon>Mycosphaerellales</taxon>
        <taxon>Extremaceae</taxon>
        <taxon>Vermiconidia</taxon>
    </lineage>
</organism>
<evidence type="ECO:0000313" key="2">
    <source>
        <dbReference type="Proteomes" id="UP001281147"/>
    </source>
</evidence>
<reference evidence="1" key="1">
    <citation type="submission" date="2023-07" db="EMBL/GenBank/DDBJ databases">
        <title>Black Yeasts Isolated from many extreme environments.</title>
        <authorList>
            <person name="Coleine C."/>
            <person name="Stajich J.E."/>
            <person name="Selbmann L."/>
        </authorList>
    </citation>
    <scope>NUCLEOTIDE SEQUENCE</scope>
    <source>
        <strain evidence="1">CCFEE 5714</strain>
    </source>
</reference>
<dbReference type="EMBL" id="JAUTXU010000077">
    <property type="protein sequence ID" value="KAK3711376.1"/>
    <property type="molecule type" value="Genomic_DNA"/>
</dbReference>
<proteinExistence type="predicted"/>
<gene>
    <name evidence="1" type="ORF">LTR37_009756</name>
</gene>
<sequence length="281" mass="30306">MPSDHPKDKKMKETQSEKGQAKAVPTAPVVQSAPPDAGEWTSKPASRAPSPYGSSGFMGTPQNPDRDWLISHDPGNAGKLDNPWIPLKHSLGMYTGPAFPEPREGFLGSEENDFTRSFKAYADKPVGTDLEKAADEAWEQRKRLKVAYWTKYDAVPGTALHDAVRGVVKGDLFVTEHGTWGWQTRAFQTDGKKIDAEIARRKEYEATRGKESSTSDDTSESGLVMPPARGRGPKPNPEAPKAAEVKKQVAGQQQLKKPAPSGSGNQRGGGGTSGGQGKRKA</sequence>